<feature type="transmembrane region" description="Helical" evidence="1">
    <location>
        <begin position="184"/>
        <end position="206"/>
    </location>
</feature>
<keyword evidence="1" id="KW-0472">Membrane</keyword>
<keyword evidence="1" id="KW-0812">Transmembrane</keyword>
<comment type="caution">
    <text evidence="2">The sequence shown here is derived from an EMBL/GenBank/DDBJ whole genome shotgun (WGS) entry which is preliminary data.</text>
</comment>
<dbReference type="EMBL" id="JABAEW010000006">
    <property type="protein sequence ID" value="NMD85928.1"/>
    <property type="molecule type" value="Genomic_DNA"/>
</dbReference>
<feature type="transmembrane region" description="Helical" evidence="1">
    <location>
        <begin position="53"/>
        <end position="73"/>
    </location>
</feature>
<dbReference type="Proteomes" id="UP000576225">
    <property type="component" value="Unassembled WGS sequence"/>
</dbReference>
<accession>A0A848AS34</accession>
<gene>
    <name evidence="2" type="ORF">HF882_04950</name>
</gene>
<feature type="transmembrane region" description="Helical" evidence="1">
    <location>
        <begin position="20"/>
        <end position="41"/>
    </location>
</feature>
<reference evidence="2 3" key="1">
    <citation type="submission" date="2020-04" db="EMBL/GenBank/DDBJ databases">
        <authorList>
            <person name="Hitch T.C.A."/>
            <person name="Wylensek D."/>
            <person name="Clavel T."/>
        </authorList>
    </citation>
    <scope>NUCLEOTIDE SEQUENCE [LARGE SCALE GENOMIC DNA]</scope>
    <source>
        <strain evidence="2 3">COR2-253-APC-1A</strain>
    </source>
</reference>
<feature type="transmembrane region" description="Helical" evidence="1">
    <location>
        <begin position="153"/>
        <end position="172"/>
    </location>
</feature>
<evidence type="ECO:0000256" key="1">
    <source>
        <dbReference type="SAM" id="Phobius"/>
    </source>
</evidence>
<evidence type="ECO:0000313" key="2">
    <source>
        <dbReference type="EMBL" id="NMD85928.1"/>
    </source>
</evidence>
<keyword evidence="1" id="KW-1133">Transmembrane helix</keyword>
<proteinExistence type="predicted"/>
<protein>
    <submittedName>
        <fullName evidence="2">DUF2339 domain-containing protein</fullName>
    </submittedName>
</protein>
<feature type="transmembrane region" description="Helical" evidence="1">
    <location>
        <begin position="120"/>
        <end position="141"/>
    </location>
</feature>
<sequence length="677" mass="77655">MFNRVFRTIFFTDDRIAGLLFALFYFPVACWTLGTLLLFAELPLPPYSTFTDIVVFLILCFSALPLASYPLILGFSGLQRLLAASSPGTFRSRWYSMFFLFLLPWLTCISFFVAEDWHAFLNRYATGSLLFWSYLFCVLLLPAAWRKSVRARWFTIGAAAAVLPAFLLPWAYCRFPEIRSTAAAVFWLISIPLCLFLCSGMIATLAGRRFPLGIGRSLLVLAGIFVAVYLTVLAATLVQDCRIAGLLRERSEYYRQPLTPETLRDLYYAGHTPNNRRFGLAVPEEDHFKDLPPLNAALPERLIELTTGRTIHADGVAAELTDWKNDNLHWSAKLQEIVNAGYLRMERDYTTQLYRIQLPEQNALRRWAYIHRALIKLALRNRQPETALHLYRQARWFQRQATQDPLLISYLVVRFLDRIHVDALEAILDSEQFTPEQLQTIRRELADDAATLDCQFNRAQLSELILQVDTFRQISRGYLPKNWDLWFDQPILTKQPVQASVAALRLMLPQPYLIWTVDFQATLREDIRLTALAKRPYNSGDPDWKTDMARFSRCAPFTWLNNPIDRIIQKKHAACALYRCVDAGIAAELYRRRHGVFPDNWEQLIPEFLPAAPTDPFTGQPLQLESGRLTVRVTDASLPRRGGKYQTRELTVAGLRISSAGYDPRKEIAFTITCNGI</sequence>
<name>A0A848AS34_9BACT</name>
<feature type="transmembrane region" description="Helical" evidence="1">
    <location>
        <begin position="218"/>
        <end position="238"/>
    </location>
</feature>
<dbReference type="AlphaFoldDB" id="A0A848AS34"/>
<evidence type="ECO:0000313" key="3">
    <source>
        <dbReference type="Proteomes" id="UP000576225"/>
    </source>
</evidence>
<dbReference type="RefSeq" id="WP_168961833.1">
    <property type="nucleotide sequence ID" value="NZ_JABAEW010000006.1"/>
</dbReference>
<feature type="transmembrane region" description="Helical" evidence="1">
    <location>
        <begin position="94"/>
        <end position="114"/>
    </location>
</feature>
<organism evidence="2 3">
    <name type="scientific">Victivallis vadensis</name>
    <dbReference type="NCBI Taxonomy" id="172901"/>
    <lineage>
        <taxon>Bacteria</taxon>
        <taxon>Pseudomonadati</taxon>
        <taxon>Lentisphaerota</taxon>
        <taxon>Lentisphaeria</taxon>
        <taxon>Victivallales</taxon>
        <taxon>Victivallaceae</taxon>
        <taxon>Victivallis</taxon>
    </lineage>
</organism>